<gene>
    <name evidence="1" type="ORF">NE863_06835</name>
</gene>
<proteinExistence type="predicted"/>
<evidence type="ECO:0000313" key="1">
    <source>
        <dbReference type="EMBL" id="USJ24674.1"/>
    </source>
</evidence>
<sequence length="242" mass="27607">MTESPILFSGPMVRALLAGTKTQTRRTLKDQPPEWATFCQQPTMLNVLQQWVPSGPWAWSEDEQTPARPLRRWPVNADGEHYWLRPRFSIGDRLWVRETWAPLTYLTHNEPDPQAIIDGGFYRADGGTVDGEVSRWKPSIFMPRHASRLTLIVTDVRVERLQDISEADAIAEGAELSQHPGMDGGVMVKTDVPGVTASPGVWYRWLWDEINDKGAWRSNPWVAAYTFRVIKQNIDQIEREAA</sequence>
<name>A0A9Q8YBP5_ENSAD</name>
<accession>A0A9Q8YBP5</accession>
<dbReference type="RefSeq" id="WP_252160488.1">
    <property type="nucleotide sequence ID" value="NZ_CP098807.1"/>
</dbReference>
<dbReference type="Proteomes" id="UP001055460">
    <property type="component" value="Chromosome"/>
</dbReference>
<protein>
    <recommendedName>
        <fullName evidence="3">Phage-related protein</fullName>
    </recommendedName>
</protein>
<dbReference type="AlphaFoldDB" id="A0A9Q8YBP5"/>
<organism evidence="1 2">
    <name type="scientific">Ensifer adhaerens</name>
    <name type="common">Sinorhizobium morelense</name>
    <dbReference type="NCBI Taxonomy" id="106592"/>
    <lineage>
        <taxon>Bacteria</taxon>
        <taxon>Pseudomonadati</taxon>
        <taxon>Pseudomonadota</taxon>
        <taxon>Alphaproteobacteria</taxon>
        <taxon>Hyphomicrobiales</taxon>
        <taxon>Rhizobiaceae</taxon>
        <taxon>Sinorhizobium/Ensifer group</taxon>
        <taxon>Ensifer</taxon>
    </lineage>
</organism>
<evidence type="ECO:0000313" key="2">
    <source>
        <dbReference type="Proteomes" id="UP001055460"/>
    </source>
</evidence>
<evidence type="ECO:0008006" key="3">
    <source>
        <dbReference type="Google" id="ProtNLM"/>
    </source>
</evidence>
<reference evidence="1" key="1">
    <citation type="submission" date="2022-06" db="EMBL/GenBank/DDBJ databases">
        <title>Physiological and biochemical characterization and genomic elucidation of a strain of the genus Ensifer adhaerens M8 that combines arsenic oxidation and chromium reduction.</title>
        <authorList>
            <person name="Li X."/>
            <person name="Yu c."/>
        </authorList>
    </citation>
    <scope>NUCLEOTIDE SEQUENCE</scope>
    <source>
        <strain evidence="1">M8</strain>
    </source>
</reference>
<dbReference type="EMBL" id="CP098807">
    <property type="protein sequence ID" value="USJ24674.1"/>
    <property type="molecule type" value="Genomic_DNA"/>
</dbReference>